<dbReference type="InterPro" id="IPR004360">
    <property type="entry name" value="Glyas_Fos-R_dOase_dom"/>
</dbReference>
<proteinExistence type="inferred from homology"/>
<keyword evidence="6" id="KW-1185">Reference proteome</keyword>
<evidence type="ECO:0000256" key="3">
    <source>
        <dbReference type="ARBA" id="ARBA00023251"/>
    </source>
</evidence>
<comment type="similarity">
    <text evidence="1">Belongs to the bleomycin resistance protein family.</text>
</comment>
<protein>
    <recommendedName>
        <fullName evidence="2">Bleomycin resistance protein</fullName>
    </recommendedName>
</protein>
<dbReference type="Pfam" id="PF00903">
    <property type="entry name" value="Glyoxalase"/>
    <property type="match status" value="1"/>
</dbReference>
<reference evidence="5" key="1">
    <citation type="journal article" date="2014" name="Int. J. Syst. Evol. Microbiol.">
        <title>Complete genome sequence of Corynebacterium casei LMG S-19264T (=DSM 44701T), isolated from a smear-ripened cheese.</title>
        <authorList>
            <consortium name="US DOE Joint Genome Institute (JGI-PGF)"/>
            <person name="Walter F."/>
            <person name="Albersmeier A."/>
            <person name="Kalinowski J."/>
            <person name="Ruckert C."/>
        </authorList>
    </citation>
    <scope>NUCLEOTIDE SEQUENCE</scope>
    <source>
        <strain evidence="5">JCM 14371</strain>
    </source>
</reference>
<dbReference type="CDD" id="cd08349">
    <property type="entry name" value="BLMA_like"/>
    <property type="match status" value="1"/>
</dbReference>
<dbReference type="Proteomes" id="UP000635726">
    <property type="component" value="Unassembled WGS sequence"/>
</dbReference>
<dbReference type="Gene3D" id="3.10.180.10">
    <property type="entry name" value="2,3-Dihydroxybiphenyl 1,2-Dioxygenase, domain 1"/>
    <property type="match status" value="1"/>
</dbReference>
<dbReference type="SUPFAM" id="SSF54593">
    <property type="entry name" value="Glyoxalase/Bleomycin resistance protein/Dihydroxybiphenyl dioxygenase"/>
    <property type="match status" value="1"/>
</dbReference>
<evidence type="ECO:0000256" key="2">
    <source>
        <dbReference type="ARBA" id="ARBA00021572"/>
    </source>
</evidence>
<dbReference type="AlphaFoldDB" id="A0A917PI99"/>
<dbReference type="InterPro" id="IPR037523">
    <property type="entry name" value="VOC_core"/>
</dbReference>
<dbReference type="InterPro" id="IPR029068">
    <property type="entry name" value="Glyas_Bleomycin-R_OHBP_Dase"/>
</dbReference>
<gene>
    <name evidence="5" type="ORF">GCM10008939_24930</name>
</gene>
<reference evidence="5" key="2">
    <citation type="submission" date="2020-09" db="EMBL/GenBank/DDBJ databases">
        <authorList>
            <person name="Sun Q."/>
            <person name="Ohkuma M."/>
        </authorList>
    </citation>
    <scope>NUCLEOTIDE SEQUENCE</scope>
    <source>
        <strain evidence="5">JCM 14371</strain>
    </source>
</reference>
<dbReference type="RefSeq" id="WP_229670987.1">
    <property type="nucleotide sequence ID" value="NZ_BMOE01000008.1"/>
</dbReference>
<comment type="caution">
    <text evidence="5">The sequence shown here is derived from an EMBL/GenBank/DDBJ whole genome shotgun (WGS) entry which is preliminary data.</text>
</comment>
<dbReference type="EMBL" id="BMOE01000008">
    <property type="protein sequence ID" value="GGJ80054.1"/>
    <property type="molecule type" value="Genomic_DNA"/>
</dbReference>
<evidence type="ECO:0000313" key="6">
    <source>
        <dbReference type="Proteomes" id="UP000635726"/>
    </source>
</evidence>
<dbReference type="PROSITE" id="PS51819">
    <property type="entry name" value="VOC"/>
    <property type="match status" value="1"/>
</dbReference>
<dbReference type="InterPro" id="IPR000335">
    <property type="entry name" value="Bleomycin-R"/>
</dbReference>
<sequence>MQQGSCPPPMQAERMTRTDGLPAGGFNALVPEFDVTDLPRSLHFWCAGLGFTVAYGRPESGFAYLEREGAQVMLCRMDGTWQTGPHEYPLGRGLNFQIAVTDVTAVLAGLERLNWPLFRPLRDVWRVTGDRQSGDREFLVQDPDGYLLRFSQGLGERPLDP</sequence>
<evidence type="ECO:0000259" key="4">
    <source>
        <dbReference type="PROSITE" id="PS51819"/>
    </source>
</evidence>
<feature type="domain" description="VOC" evidence="4">
    <location>
        <begin position="25"/>
        <end position="153"/>
    </location>
</feature>
<name>A0A917PI99_9DEIO</name>
<evidence type="ECO:0000313" key="5">
    <source>
        <dbReference type="EMBL" id="GGJ80054.1"/>
    </source>
</evidence>
<evidence type="ECO:0000256" key="1">
    <source>
        <dbReference type="ARBA" id="ARBA00011051"/>
    </source>
</evidence>
<accession>A0A917PI99</accession>
<keyword evidence="3" id="KW-0046">Antibiotic resistance</keyword>
<organism evidence="5 6">
    <name type="scientific">Deinococcus aquiradiocola</name>
    <dbReference type="NCBI Taxonomy" id="393059"/>
    <lineage>
        <taxon>Bacteria</taxon>
        <taxon>Thermotogati</taxon>
        <taxon>Deinococcota</taxon>
        <taxon>Deinococci</taxon>
        <taxon>Deinococcales</taxon>
        <taxon>Deinococcaceae</taxon>
        <taxon>Deinococcus</taxon>
    </lineage>
</organism>
<dbReference type="GO" id="GO:0046677">
    <property type="term" value="P:response to antibiotic"/>
    <property type="evidence" value="ECO:0007669"/>
    <property type="project" value="UniProtKB-KW"/>
</dbReference>